<dbReference type="InterPro" id="IPR002864">
    <property type="entry name" value="Acyl-ACP_thioesterase_NHD"/>
</dbReference>
<sequence>MTTTPAPQRPLADPPDGAQFFEARYRVRTGDVDQDMRVRLDSVARYLQDIANDNIEATDLVSTDPFWIVRRTIVDVIRPFSWPATVTAQRWCGALSTRWTNMRVRLTAEHETNLFNPESRPDGLIETEAFWILVNDQGIPTRLSDDTFAMLTAMTTEHRLRWKAMNLEKAPAAGSEPDREHVLRATDYDPFKHLNNAAYLAVVEDEVLAHPELIDGPHRMIVEYLRPIEPGARLTIRRLREDDRLTLWLLLHDPDGDHTRVAATISLGPLPPSPTE</sequence>
<reference evidence="4" key="1">
    <citation type="journal article" date="2019" name="Int. J. Syst. Evol. Microbiol.">
        <title>The Global Catalogue of Microorganisms (GCM) 10K type strain sequencing project: providing services to taxonomists for standard genome sequencing and annotation.</title>
        <authorList>
            <consortium name="The Broad Institute Genomics Platform"/>
            <consortium name="The Broad Institute Genome Sequencing Center for Infectious Disease"/>
            <person name="Wu L."/>
            <person name="Ma J."/>
        </authorList>
    </citation>
    <scope>NUCLEOTIDE SEQUENCE [LARGE SCALE GENOMIC DNA]</scope>
    <source>
        <strain evidence="4">JCM 14234</strain>
    </source>
</reference>
<evidence type="ECO:0000259" key="1">
    <source>
        <dbReference type="Pfam" id="PF01643"/>
    </source>
</evidence>
<dbReference type="Pfam" id="PF01643">
    <property type="entry name" value="Acyl-ACP_TE"/>
    <property type="match status" value="1"/>
</dbReference>
<protein>
    <submittedName>
        <fullName evidence="3">Acyl-[acyl-carrier-protein] thioesterase</fullName>
    </submittedName>
</protein>
<dbReference type="PANTHER" id="PTHR31793:SF24">
    <property type="entry name" value="LONG-CHAIN ACYL-COA THIOESTERASE FADM"/>
    <property type="match status" value="1"/>
</dbReference>
<dbReference type="InterPro" id="IPR050563">
    <property type="entry name" value="4-hydroxybenzoyl-CoA_TE"/>
</dbReference>
<gene>
    <name evidence="3" type="ORF">GCM10010528_25220</name>
</gene>
<dbReference type="PANTHER" id="PTHR31793">
    <property type="entry name" value="4-HYDROXYBENZOYL-COA THIOESTERASE FAMILY MEMBER"/>
    <property type="match status" value="1"/>
</dbReference>
<dbReference type="InterPro" id="IPR049427">
    <property type="entry name" value="Acyl-ACP_TE_C"/>
</dbReference>
<keyword evidence="4" id="KW-1185">Reference proteome</keyword>
<feature type="domain" description="Acyl-ACP thioesterase N-terminal hotdog" evidence="1">
    <location>
        <begin position="20"/>
        <end position="136"/>
    </location>
</feature>
<comment type="caution">
    <text evidence="3">The sequence shown here is derived from an EMBL/GenBank/DDBJ whole genome shotgun (WGS) entry which is preliminary data.</text>
</comment>
<evidence type="ECO:0000313" key="4">
    <source>
        <dbReference type="Proteomes" id="UP001501035"/>
    </source>
</evidence>
<dbReference type="Gene3D" id="3.10.129.10">
    <property type="entry name" value="Hotdog Thioesterase"/>
    <property type="match status" value="1"/>
</dbReference>
<accession>A0ABP6LL30</accession>
<dbReference type="EMBL" id="BAAAVS010000053">
    <property type="protein sequence ID" value="GAA3044866.1"/>
    <property type="molecule type" value="Genomic_DNA"/>
</dbReference>
<name>A0ABP6LL30_9ACTN</name>
<dbReference type="InterPro" id="IPR029069">
    <property type="entry name" value="HotDog_dom_sf"/>
</dbReference>
<evidence type="ECO:0000259" key="2">
    <source>
        <dbReference type="Pfam" id="PF20791"/>
    </source>
</evidence>
<dbReference type="Proteomes" id="UP001501035">
    <property type="component" value="Unassembled WGS sequence"/>
</dbReference>
<dbReference type="SUPFAM" id="SSF54637">
    <property type="entry name" value="Thioesterase/thiol ester dehydrase-isomerase"/>
    <property type="match status" value="2"/>
</dbReference>
<feature type="domain" description="Acyl-ACP thioesterase-like C-terminal" evidence="2">
    <location>
        <begin position="181"/>
        <end position="236"/>
    </location>
</feature>
<dbReference type="Pfam" id="PF20791">
    <property type="entry name" value="Acyl-ACP_TE_C"/>
    <property type="match status" value="1"/>
</dbReference>
<evidence type="ECO:0000313" key="3">
    <source>
        <dbReference type="EMBL" id="GAA3044866.1"/>
    </source>
</evidence>
<organism evidence="3 4">
    <name type="scientific">Gordonia defluvii</name>
    <dbReference type="NCBI Taxonomy" id="283718"/>
    <lineage>
        <taxon>Bacteria</taxon>
        <taxon>Bacillati</taxon>
        <taxon>Actinomycetota</taxon>
        <taxon>Actinomycetes</taxon>
        <taxon>Mycobacteriales</taxon>
        <taxon>Gordoniaceae</taxon>
        <taxon>Gordonia</taxon>
    </lineage>
</organism>
<proteinExistence type="predicted"/>